<proteinExistence type="predicted"/>
<organism evidence="1 2">
    <name type="scientific">Chryseobacterium oranimense</name>
    <dbReference type="NCBI Taxonomy" id="421058"/>
    <lineage>
        <taxon>Bacteria</taxon>
        <taxon>Pseudomonadati</taxon>
        <taxon>Bacteroidota</taxon>
        <taxon>Flavobacteriia</taxon>
        <taxon>Flavobacteriales</taxon>
        <taxon>Weeksellaceae</taxon>
        <taxon>Chryseobacterium group</taxon>
        <taxon>Chryseobacterium</taxon>
    </lineage>
</organism>
<dbReference type="EMBL" id="FQWT01000008">
    <property type="protein sequence ID" value="SHH89696.1"/>
    <property type="molecule type" value="Genomic_DNA"/>
</dbReference>
<reference evidence="2" key="1">
    <citation type="submission" date="2016-11" db="EMBL/GenBank/DDBJ databases">
        <authorList>
            <person name="Varghese N."/>
            <person name="Submissions S."/>
        </authorList>
    </citation>
    <scope>NUCLEOTIDE SEQUENCE [LARGE SCALE GENOMIC DNA]</scope>
    <source>
        <strain evidence="2">DSM 19055</strain>
    </source>
</reference>
<dbReference type="AlphaFoldDB" id="A0A1M5WQ26"/>
<dbReference type="STRING" id="421058.SAMN05421866_4180"/>
<evidence type="ECO:0000313" key="1">
    <source>
        <dbReference type="EMBL" id="SHH89696.1"/>
    </source>
</evidence>
<gene>
    <name evidence="1" type="ORF">SAMN05421866_4180</name>
</gene>
<dbReference type="Proteomes" id="UP000184047">
    <property type="component" value="Unassembled WGS sequence"/>
</dbReference>
<name>A0A1M5WQ26_9FLAO</name>
<evidence type="ECO:0000313" key="2">
    <source>
        <dbReference type="Proteomes" id="UP000184047"/>
    </source>
</evidence>
<dbReference type="RefSeq" id="WP_073066497.1">
    <property type="nucleotide sequence ID" value="NZ_FQWT01000008.1"/>
</dbReference>
<accession>A0A1M5WQ26</accession>
<protein>
    <submittedName>
        <fullName evidence="1">Uncharacterized protein</fullName>
    </submittedName>
</protein>
<keyword evidence="2" id="KW-1185">Reference proteome</keyword>
<dbReference type="OrthoDB" id="1268895at2"/>
<sequence>MKNQTNILKPRKIKGEVFRKILDDYNLRKKIADETGNRETAVSNWAYRESDKVLNYFAVKAIKKHTGWTDKQIFQSQ</sequence>